<dbReference type="InterPro" id="IPR008145">
    <property type="entry name" value="GK/Ca_channel_bsu"/>
</dbReference>
<dbReference type="HAMAP" id="MF_00328">
    <property type="entry name" value="Guanylate_kinase"/>
    <property type="match status" value="1"/>
</dbReference>
<evidence type="ECO:0000256" key="2">
    <source>
        <dbReference type="ARBA" id="ARBA00012961"/>
    </source>
</evidence>
<sequence>MKAMRGRLFVMTGASGVGKGTVRAKVLERTRLFYSISMTTRSPRPGERHGVDYYFVDRSTFEALRKEDGFLEYAEYVGHLYGTPRAPVERALARGEDVLLEIEVQGALQVREKVPEAVLIFLLPPSLSELKRRLVYRGKDSPEKIAKRLAQAEWEIQNAHLFDYVVVNDVLEEAVADFLAILTAERRRTPRMAWALEKALERDPDLESELDEILRRDYGGTGH</sequence>
<comment type="subcellular location">
    <subcellularLocation>
        <location evidence="9">Cytoplasm</location>
    </subcellularLocation>
</comment>
<gene>
    <name evidence="9 11" type="primary">gmk</name>
    <name evidence="11" type="ORF">TbrSNM41_18340</name>
</gene>
<comment type="similarity">
    <text evidence="1 9">Belongs to the guanylate kinase family.</text>
</comment>
<dbReference type="GO" id="GO:0016301">
    <property type="term" value="F:kinase activity"/>
    <property type="evidence" value="ECO:0007669"/>
    <property type="project" value="UniProtKB-KW"/>
</dbReference>
<evidence type="ECO:0000259" key="10">
    <source>
        <dbReference type="PROSITE" id="PS50052"/>
    </source>
</evidence>
<dbReference type="PANTHER" id="PTHR23117">
    <property type="entry name" value="GUANYLATE KINASE-RELATED"/>
    <property type="match status" value="1"/>
</dbReference>
<evidence type="ECO:0000256" key="9">
    <source>
        <dbReference type="HAMAP-Rule" id="MF_00328"/>
    </source>
</evidence>
<dbReference type="EC" id="2.7.4.8" evidence="2 9"/>
<comment type="catalytic activity">
    <reaction evidence="9">
        <text>GMP + ATP = GDP + ADP</text>
        <dbReference type="Rhea" id="RHEA:20780"/>
        <dbReference type="ChEBI" id="CHEBI:30616"/>
        <dbReference type="ChEBI" id="CHEBI:58115"/>
        <dbReference type="ChEBI" id="CHEBI:58189"/>
        <dbReference type="ChEBI" id="CHEBI:456216"/>
        <dbReference type="EC" id="2.7.4.8"/>
    </reaction>
</comment>
<keyword evidence="4 9" id="KW-0808">Transferase</keyword>
<dbReference type="InterPro" id="IPR017665">
    <property type="entry name" value="Guanylate_kinase"/>
</dbReference>
<proteinExistence type="inferred from homology"/>
<dbReference type="InterPro" id="IPR008144">
    <property type="entry name" value="Guanylate_kin-like_dom"/>
</dbReference>
<dbReference type="Proteomes" id="UP000831120">
    <property type="component" value="Chromosome"/>
</dbReference>
<reference evidence="11 12" key="1">
    <citation type="journal article" date="2022" name="Microbiol. Resour. Announc.">
        <title>Complete Genome Sequences of Thermus Strains Isolated from Senami Hot Spring in Japan.</title>
        <authorList>
            <person name="Miyazaki K."/>
        </authorList>
    </citation>
    <scope>NUCLEOTIDE SEQUENCE [LARGE SCALE GENOMIC DNA]</scope>
    <source>
        <strain evidence="11 12">SNM4-1</strain>
    </source>
</reference>
<dbReference type="EMBL" id="AP025593">
    <property type="protein sequence ID" value="BDG17100.1"/>
    <property type="molecule type" value="Genomic_DNA"/>
</dbReference>
<keyword evidence="7 9" id="KW-0067">ATP-binding</keyword>
<dbReference type="InterPro" id="IPR027417">
    <property type="entry name" value="P-loop_NTPase"/>
</dbReference>
<evidence type="ECO:0000256" key="5">
    <source>
        <dbReference type="ARBA" id="ARBA00022741"/>
    </source>
</evidence>
<keyword evidence="9" id="KW-0963">Cytoplasm</keyword>
<accession>A0ABM7XL93</accession>
<dbReference type="CDD" id="cd00071">
    <property type="entry name" value="GMPK"/>
    <property type="match status" value="1"/>
</dbReference>
<evidence type="ECO:0000256" key="8">
    <source>
        <dbReference type="ARBA" id="ARBA00030128"/>
    </source>
</evidence>
<evidence type="ECO:0000313" key="11">
    <source>
        <dbReference type="EMBL" id="BDG17100.1"/>
    </source>
</evidence>
<name>A0ABM7XL93_THEBO</name>
<dbReference type="Pfam" id="PF00625">
    <property type="entry name" value="Guanylate_kin"/>
    <property type="match status" value="1"/>
</dbReference>
<keyword evidence="5 9" id="KW-0547">Nucleotide-binding</keyword>
<dbReference type="PANTHER" id="PTHR23117:SF13">
    <property type="entry name" value="GUANYLATE KINASE"/>
    <property type="match status" value="1"/>
</dbReference>
<comment type="function">
    <text evidence="9">Essential for recycling GMP and indirectly, cGMP.</text>
</comment>
<evidence type="ECO:0000256" key="4">
    <source>
        <dbReference type="ARBA" id="ARBA00022679"/>
    </source>
</evidence>
<evidence type="ECO:0000256" key="1">
    <source>
        <dbReference type="ARBA" id="ARBA00005790"/>
    </source>
</evidence>
<feature type="domain" description="Guanylate kinase-like" evidence="10">
    <location>
        <begin position="6"/>
        <end position="183"/>
    </location>
</feature>
<dbReference type="PROSITE" id="PS00856">
    <property type="entry name" value="GUANYLATE_KINASE_1"/>
    <property type="match status" value="1"/>
</dbReference>
<evidence type="ECO:0000256" key="3">
    <source>
        <dbReference type="ARBA" id="ARBA00016296"/>
    </source>
</evidence>
<keyword evidence="6 9" id="KW-0418">Kinase</keyword>
<protein>
    <recommendedName>
        <fullName evidence="3 9">Guanylate kinase</fullName>
        <ecNumber evidence="2 9">2.7.4.8</ecNumber>
    </recommendedName>
    <alternativeName>
        <fullName evidence="8 9">GMP kinase</fullName>
    </alternativeName>
</protein>
<organism evidence="11 12">
    <name type="scientific">Thermus brockianus</name>
    <dbReference type="NCBI Taxonomy" id="56956"/>
    <lineage>
        <taxon>Bacteria</taxon>
        <taxon>Thermotogati</taxon>
        <taxon>Deinococcota</taxon>
        <taxon>Deinococci</taxon>
        <taxon>Thermales</taxon>
        <taxon>Thermaceae</taxon>
        <taxon>Thermus</taxon>
    </lineage>
</organism>
<dbReference type="SUPFAM" id="SSF52540">
    <property type="entry name" value="P-loop containing nucleoside triphosphate hydrolases"/>
    <property type="match status" value="1"/>
</dbReference>
<dbReference type="SMART" id="SM00072">
    <property type="entry name" value="GuKc"/>
    <property type="match status" value="1"/>
</dbReference>
<dbReference type="PROSITE" id="PS50052">
    <property type="entry name" value="GUANYLATE_KINASE_2"/>
    <property type="match status" value="1"/>
</dbReference>
<evidence type="ECO:0000256" key="6">
    <source>
        <dbReference type="ARBA" id="ARBA00022777"/>
    </source>
</evidence>
<dbReference type="InterPro" id="IPR020590">
    <property type="entry name" value="Guanylate_kinase_CS"/>
</dbReference>
<keyword evidence="12" id="KW-1185">Reference proteome</keyword>
<dbReference type="Gene3D" id="3.40.50.300">
    <property type="entry name" value="P-loop containing nucleotide triphosphate hydrolases"/>
    <property type="match status" value="1"/>
</dbReference>
<feature type="binding site" evidence="9">
    <location>
        <begin position="13"/>
        <end position="20"/>
    </location>
    <ligand>
        <name>ATP</name>
        <dbReference type="ChEBI" id="CHEBI:30616"/>
    </ligand>
</feature>
<evidence type="ECO:0000256" key="7">
    <source>
        <dbReference type="ARBA" id="ARBA00022840"/>
    </source>
</evidence>
<dbReference type="NCBIfam" id="TIGR03263">
    <property type="entry name" value="guanyl_kin"/>
    <property type="match status" value="1"/>
</dbReference>
<evidence type="ECO:0000313" key="12">
    <source>
        <dbReference type="Proteomes" id="UP000831120"/>
    </source>
</evidence>
<dbReference type="Gene3D" id="3.30.63.10">
    <property type="entry name" value="Guanylate Kinase phosphate binding domain"/>
    <property type="match status" value="1"/>
</dbReference>